<evidence type="ECO:0000256" key="2">
    <source>
        <dbReference type="ARBA" id="ARBA00022801"/>
    </source>
</evidence>
<dbReference type="KEGG" id="aplc:110982840"/>
<dbReference type="Pfam" id="PF00102">
    <property type="entry name" value="Y_phosphatase"/>
    <property type="match status" value="2"/>
</dbReference>
<feature type="domain" description="Tyrosine specific protein phosphatases" evidence="8">
    <location>
        <begin position="625"/>
        <end position="699"/>
    </location>
</feature>
<evidence type="ECO:0000256" key="3">
    <source>
        <dbReference type="ARBA" id="ARBA00022912"/>
    </source>
</evidence>
<name>A0A8B7YX37_ACAPL</name>
<evidence type="ECO:0000313" key="10">
    <source>
        <dbReference type="RefSeq" id="XP_022097252.1"/>
    </source>
</evidence>
<dbReference type="SUPFAM" id="SSF52799">
    <property type="entry name" value="(Phosphotyrosine protein) phosphatases II"/>
    <property type="match status" value="2"/>
</dbReference>
<dbReference type="InterPro" id="IPR029021">
    <property type="entry name" value="Prot-tyrosine_phosphatase-like"/>
</dbReference>
<comment type="catalytic activity">
    <reaction evidence="4">
        <text>O-phospho-L-tyrosyl-[protein] + H2O = L-tyrosyl-[protein] + phosphate</text>
        <dbReference type="Rhea" id="RHEA:10684"/>
        <dbReference type="Rhea" id="RHEA-COMP:10136"/>
        <dbReference type="Rhea" id="RHEA-COMP:20101"/>
        <dbReference type="ChEBI" id="CHEBI:15377"/>
        <dbReference type="ChEBI" id="CHEBI:43474"/>
        <dbReference type="ChEBI" id="CHEBI:46858"/>
        <dbReference type="ChEBI" id="CHEBI:61978"/>
        <dbReference type="EC" id="3.1.3.48"/>
    </reaction>
</comment>
<keyword evidence="9" id="KW-1185">Reference proteome</keyword>
<dbReference type="PROSITE" id="PS00383">
    <property type="entry name" value="TYR_PHOSPHATASE_1"/>
    <property type="match status" value="1"/>
</dbReference>
<dbReference type="PANTHER" id="PTHR19134:SF560">
    <property type="entry name" value="PROTEIN-TYROSINE-PHOSPHATASE"/>
    <property type="match status" value="1"/>
</dbReference>
<feature type="domain" description="Tyrosine-protein phosphatase" evidence="7">
    <location>
        <begin position="157"/>
        <end position="411"/>
    </location>
</feature>
<feature type="compositionally biased region" description="Basic and acidic residues" evidence="5">
    <location>
        <begin position="97"/>
        <end position="106"/>
    </location>
</feature>
<dbReference type="PRINTS" id="PR00700">
    <property type="entry name" value="PRTYPHPHTASE"/>
</dbReference>
<dbReference type="InterPro" id="IPR000242">
    <property type="entry name" value="PTP_cat"/>
</dbReference>
<feature type="domain" description="Tyrosine specific protein phosphatases" evidence="8">
    <location>
        <begin position="333"/>
        <end position="402"/>
    </location>
</feature>
<keyword evidence="3" id="KW-0904">Protein phosphatase</keyword>
<sequence>MPINVTVMQYQPPPTTTPHSDVVPAVVSVLVIVVLGLLIGLVIYKRRRFLQAKEHSDVGVKEQETCIHLEKKVSAEVSEQPEEYSNDHINVKAVDHSCDGTSEKQPKPSPKPRQEASSPQATPSPEEPKPFTPVPSVRIEDLADYIDMKKLAGENGFKADYKTLPNLQLNPWTVASKPENKQKNRYLNIFAYDHSRIVLQPLEDDPHSDYINACYIDGFQEENKYIACQGPNKASLRDIWRMVWQLDVDKIIMLTNPVENGKTKCMQYWDDTGPVTYADMIVTTVKEEVFLDYTLRDFYIHQIGSEDHSRLVRQYHYTTWPDMKPPEYPTPLLNFMRVVNAEQTPGRTVIHCSAGVGRTGTYIALDAMLEQMAHEGQVDVLGFIYQMRQKRIKMVQTSEQYKFIFDALLASFLTGDTVYNADVFRQKLSALKKSEGGAKETGMARQFEILGKLSVSPSVDSRKPKAAITPENLDKNRFQDLVPTDRARPFLRLKMHGDDNDYINANFLPGYRKANVYIGTQMPMLNTVADFWRLVYDHKATTIVMLNTLDPNDKTMSCYWPQEGRIEYGPLVIELNETTKYKSITKRSFTLYNKTSNLEFEDSWVVTQFQYHDWPSDKAIPSSFDGMLTLLELSTQPCERTNAPVIVHCIDGYGATSVYCALMALLDQFKFEKAVNVFQAAHRLRMVSINMMYSEHHFAMCYDVLQDYLDCLASTYENCIW</sequence>
<dbReference type="OMA" id="ICEIDSE"/>
<dbReference type="OrthoDB" id="6144703at2759"/>
<dbReference type="Proteomes" id="UP000694845">
    <property type="component" value="Unplaced"/>
</dbReference>
<dbReference type="EC" id="3.1.3.48" evidence="1"/>
<dbReference type="PANTHER" id="PTHR19134">
    <property type="entry name" value="RECEPTOR-TYPE TYROSINE-PROTEIN PHOSPHATASE"/>
    <property type="match status" value="1"/>
</dbReference>
<dbReference type="InterPro" id="IPR000387">
    <property type="entry name" value="Tyr_Pase_dom"/>
</dbReference>
<dbReference type="InterPro" id="IPR003595">
    <property type="entry name" value="Tyr_Pase_cat"/>
</dbReference>
<dbReference type="AlphaFoldDB" id="A0A8B7YX37"/>
<gene>
    <name evidence="10" type="primary">LOC110982840</name>
</gene>
<dbReference type="SMART" id="SM00404">
    <property type="entry name" value="PTPc_motif"/>
    <property type="match status" value="2"/>
</dbReference>
<evidence type="ECO:0000313" key="9">
    <source>
        <dbReference type="Proteomes" id="UP000694845"/>
    </source>
</evidence>
<dbReference type="FunFam" id="3.90.190.10:FF:000102">
    <property type="entry name" value="Receptor-type tyrosine-protein phosphatase"/>
    <property type="match status" value="1"/>
</dbReference>
<evidence type="ECO:0000256" key="5">
    <source>
        <dbReference type="SAM" id="MobiDB-lite"/>
    </source>
</evidence>
<evidence type="ECO:0000256" key="6">
    <source>
        <dbReference type="SAM" id="Phobius"/>
    </source>
</evidence>
<dbReference type="PROSITE" id="PS50056">
    <property type="entry name" value="TYR_PHOSPHATASE_2"/>
    <property type="match status" value="2"/>
</dbReference>
<evidence type="ECO:0000256" key="1">
    <source>
        <dbReference type="ARBA" id="ARBA00013064"/>
    </source>
</evidence>
<evidence type="ECO:0000256" key="4">
    <source>
        <dbReference type="ARBA" id="ARBA00051722"/>
    </source>
</evidence>
<feature type="region of interest" description="Disordered" evidence="5">
    <location>
        <begin position="97"/>
        <end position="134"/>
    </location>
</feature>
<proteinExistence type="predicted"/>
<keyword evidence="6" id="KW-0812">Transmembrane</keyword>
<protein>
    <recommendedName>
        <fullName evidence="1">protein-tyrosine-phosphatase</fullName>
        <ecNumber evidence="1">3.1.3.48</ecNumber>
    </recommendedName>
</protein>
<dbReference type="RefSeq" id="XP_022097252.1">
    <property type="nucleotide sequence ID" value="XM_022241560.1"/>
</dbReference>
<dbReference type="GO" id="GO:0004725">
    <property type="term" value="F:protein tyrosine phosphatase activity"/>
    <property type="evidence" value="ECO:0007669"/>
    <property type="project" value="UniProtKB-EC"/>
</dbReference>
<dbReference type="InterPro" id="IPR016130">
    <property type="entry name" value="Tyr_Pase_AS"/>
</dbReference>
<evidence type="ECO:0000259" key="8">
    <source>
        <dbReference type="PROSITE" id="PS50056"/>
    </source>
</evidence>
<keyword evidence="2" id="KW-0378">Hydrolase</keyword>
<dbReference type="GeneID" id="110982840"/>
<dbReference type="SMART" id="SM00194">
    <property type="entry name" value="PTPc"/>
    <property type="match status" value="2"/>
</dbReference>
<feature type="domain" description="Tyrosine-protein phosphatase" evidence="7">
    <location>
        <begin position="443"/>
        <end position="708"/>
    </location>
</feature>
<dbReference type="PROSITE" id="PS50055">
    <property type="entry name" value="TYR_PHOSPHATASE_PTP"/>
    <property type="match status" value="2"/>
</dbReference>
<organism evidence="9 10">
    <name type="scientific">Acanthaster planci</name>
    <name type="common">Crown-of-thorns starfish</name>
    <dbReference type="NCBI Taxonomy" id="133434"/>
    <lineage>
        <taxon>Eukaryota</taxon>
        <taxon>Metazoa</taxon>
        <taxon>Echinodermata</taxon>
        <taxon>Eleutherozoa</taxon>
        <taxon>Asterozoa</taxon>
        <taxon>Asteroidea</taxon>
        <taxon>Valvatacea</taxon>
        <taxon>Valvatida</taxon>
        <taxon>Acanthasteridae</taxon>
        <taxon>Acanthaster</taxon>
    </lineage>
</organism>
<keyword evidence="6" id="KW-1133">Transmembrane helix</keyword>
<dbReference type="InterPro" id="IPR050348">
    <property type="entry name" value="Protein-Tyr_Phosphatase"/>
</dbReference>
<feature type="transmembrane region" description="Helical" evidence="6">
    <location>
        <begin position="22"/>
        <end position="44"/>
    </location>
</feature>
<dbReference type="Gene3D" id="3.90.190.10">
    <property type="entry name" value="Protein tyrosine phosphatase superfamily"/>
    <property type="match status" value="2"/>
</dbReference>
<accession>A0A8B7YX37</accession>
<reference evidence="10" key="1">
    <citation type="submission" date="2025-08" db="UniProtKB">
        <authorList>
            <consortium name="RefSeq"/>
        </authorList>
    </citation>
    <scope>IDENTIFICATION</scope>
</reference>
<dbReference type="FunFam" id="3.90.190.10:FF:000062">
    <property type="entry name" value="Receptor-type tyrosine-protein phosphatase kappa"/>
    <property type="match status" value="1"/>
</dbReference>
<evidence type="ECO:0000259" key="7">
    <source>
        <dbReference type="PROSITE" id="PS50055"/>
    </source>
</evidence>
<keyword evidence="6" id="KW-0472">Membrane</keyword>